<dbReference type="Proteomes" id="UP001283361">
    <property type="component" value="Unassembled WGS sequence"/>
</dbReference>
<dbReference type="EMBL" id="JAWDGP010001105">
    <property type="protein sequence ID" value="KAK3794471.1"/>
    <property type="molecule type" value="Genomic_DNA"/>
</dbReference>
<accession>A0AAE1AWB3</accession>
<evidence type="ECO:0000313" key="2">
    <source>
        <dbReference type="Proteomes" id="UP001283361"/>
    </source>
</evidence>
<name>A0AAE1AWB3_9GAST</name>
<keyword evidence="2" id="KW-1185">Reference proteome</keyword>
<proteinExistence type="predicted"/>
<sequence length="156" mass="17517">MWSDGTVRTMMGLTITKEIVSKLRTAVNLTAFHLQVNMIGAWCLRFYSIIAVRTVVDVGAAVIVDVGFAAVVELPRSSWELCLYQKFTFITPGCRAFLWEVNCMFSTNVIPSFMCSSIKHFLAYQQYASGSSKRFLKQKSESESEIKSQSDDCIVS</sequence>
<evidence type="ECO:0000313" key="1">
    <source>
        <dbReference type="EMBL" id="KAK3794471.1"/>
    </source>
</evidence>
<protein>
    <submittedName>
        <fullName evidence="1">Uncharacterized protein</fullName>
    </submittedName>
</protein>
<dbReference type="AlphaFoldDB" id="A0AAE1AWB3"/>
<organism evidence="1 2">
    <name type="scientific">Elysia crispata</name>
    <name type="common">lettuce slug</name>
    <dbReference type="NCBI Taxonomy" id="231223"/>
    <lineage>
        <taxon>Eukaryota</taxon>
        <taxon>Metazoa</taxon>
        <taxon>Spiralia</taxon>
        <taxon>Lophotrochozoa</taxon>
        <taxon>Mollusca</taxon>
        <taxon>Gastropoda</taxon>
        <taxon>Heterobranchia</taxon>
        <taxon>Euthyneura</taxon>
        <taxon>Panpulmonata</taxon>
        <taxon>Sacoglossa</taxon>
        <taxon>Placobranchoidea</taxon>
        <taxon>Plakobranchidae</taxon>
        <taxon>Elysia</taxon>
    </lineage>
</organism>
<gene>
    <name evidence="1" type="ORF">RRG08_003624</name>
</gene>
<comment type="caution">
    <text evidence="1">The sequence shown here is derived from an EMBL/GenBank/DDBJ whole genome shotgun (WGS) entry which is preliminary data.</text>
</comment>
<reference evidence="1" key="1">
    <citation type="journal article" date="2023" name="G3 (Bethesda)">
        <title>A reference genome for the long-term kleptoplast-retaining sea slug Elysia crispata morphotype clarki.</title>
        <authorList>
            <person name="Eastman K.E."/>
            <person name="Pendleton A.L."/>
            <person name="Shaikh M.A."/>
            <person name="Suttiyut T."/>
            <person name="Ogas R."/>
            <person name="Tomko P."/>
            <person name="Gavelis G."/>
            <person name="Widhalm J.R."/>
            <person name="Wisecaver J.H."/>
        </authorList>
    </citation>
    <scope>NUCLEOTIDE SEQUENCE</scope>
    <source>
        <strain evidence="1">ECLA1</strain>
    </source>
</reference>